<organism evidence="1 2">
    <name type="scientific">Stentor coeruleus</name>
    <dbReference type="NCBI Taxonomy" id="5963"/>
    <lineage>
        <taxon>Eukaryota</taxon>
        <taxon>Sar</taxon>
        <taxon>Alveolata</taxon>
        <taxon>Ciliophora</taxon>
        <taxon>Postciliodesmatophora</taxon>
        <taxon>Heterotrichea</taxon>
        <taxon>Heterotrichida</taxon>
        <taxon>Stentoridae</taxon>
        <taxon>Stentor</taxon>
    </lineage>
</organism>
<dbReference type="EMBL" id="MPUH01000537">
    <property type="protein sequence ID" value="OMJ78141.1"/>
    <property type="molecule type" value="Genomic_DNA"/>
</dbReference>
<reference evidence="1 2" key="1">
    <citation type="submission" date="2016-11" db="EMBL/GenBank/DDBJ databases">
        <title>The macronuclear genome of Stentor coeruleus: a giant cell with tiny introns.</title>
        <authorList>
            <person name="Slabodnick M."/>
            <person name="Ruby J.G."/>
            <person name="Reiff S.B."/>
            <person name="Swart E.C."/>
            <person name="Gosai S."/>
            <person name="Prabakaran S."/>
            <person name="Witkowska E."/>
            <person name="Larue G.E."/>
            <person name="Fisher S."/>
            <person name="Freeman R.M."/>
            <person name="Gunawardena J."/>
            <person name="Chu W."/>
            <person name="Stover N.A."/>
            <person name="Gregory B.D."/>
            <person name="Nowacki M."/>
            <person name="Derisi J."/>
            <person name="Roy S.W."/>
            <person name="Marshall W.F."/>
            <person name="Sood P."/>
        </authorList>
    </citation>
    <scope>NUCLEOTIDE SEQUENCE [LARGE SCALE GENOMIC DNA]</scope>
    <source>
        <strain evidence="1">WM001</strain>
    </source>
</reference>
<dbReference type="Proteomes" id="UP000187209">
    <property type="component" value="Unassembled WGS sequence"/>
</dbReference>
<evidence type="ECO:0000313" key="2">
    <source>
        <dbReference type="Proteomes" id="UP000187209"/>
    </source>
</evidence>
<name>A0A1R2BMY3_9CILI</name>
<gene>
    <name evidence="1" type="ORF">SteCoe_22113</name>
</gene>
<protein>
    <submittedName>
        <fullName evidence="1">Uncharacterized protein</fullName>
    </submittedName>
</protein>
<accession>A0A1R2BMY3</accession>
<evidence type="ECO:0000313" key="1">
    <source>
        <dbReference type="EMBL" id="OMJ78141.1"/>
    </source>
</evidence>
<sequence>MKHDLTLTPDTLQRKERLFLPAFPQKSDQLTRRKRNRSANTNPSKANIVLSKEEVKLLYDKIHPKKFFEFPQRNKIQAIKITTKMRGLRYSNHPAVKAHTVSPQPNRQVYISRLFKKRNINPLAEPYKFMLTGANFNYLNNRILELDSSSNSIVDFNSLDAKYKHLSQKNKGTEGSVYIKNSIGLAGNDYIKQKLVLDD</sequence>
<keyword evidence="2" id="KW-1185">Reference proteome</keyword>
<dbReference type="AlphaFoldDB" id="A0A1R2BMY3"/>
<proteinExistence type="predicted"/>
<comment type="caution">
    <text evidence="1">The sequence shown here is derived from an EMBL/GenBank/DDBJ whole genome shotgun (WGS) entry which is preliminary data.</text>
</comment>